<keyword evidence="1" id="KW-1133">Transmembrane helix</keyword>
<dbReference type="SUPFAM" id="SSF63829">
    <property type="entry name" value="Calcium-dependent phosphotriesterase"/>
    <property type="match status" value="1"/>
</dbReference>
<dbReference type="AlphaFoldDB" id="A0A067SVV8"/>
<evidence type="ECO:0000313" key="3">
    <source>
        <dbReference type="Proteomes" id="UP000027222"/>
    </source>
</evidence>
<gene>
    <name evidence="2" type="ORF">GALMADRAFT_523479</name>
</gene>
<dbReference type="InterPro" id="IPR011042">
    <property type="entry name" value="6-blade_b-propeller_TolB-like"/>
</dbReference>
<reference evidence="3" key="1">
    <citation type="journal article" date="2014" name="Proc. Natl. Acad. Sci. U.S.A.">
        <title>Extensive sampling of basidiomycete genomes demonstrates inadequacy of the white-rot/brown-rot paradigm for wood decay fungi.</title>
        <authorList>
            <person name="Riley R."/>
            <person name="Salamov A.A."/>
            <person name="Brown D.W."/>
            <person name="Nagy L.G."/>
            <person name="Floudas D."/>
            <person name="Held B.W."/>
            <person name="Levasseur A."/>
            <person name="Lombard V."/>
            <person name="Morin E."/>
            <person name="Otillar R."/>
            <person name="Lindquist E.A."/>
            <person name="Sun H."/>
            <person name="LaButti K.M."/>
            <person name="Schmutz J."/>
            <person name="Jabbour D."/>
            <person name="Luo H."/>
            <person name="Baker S.E."/>
            <person name="Pisabarro A.G."/>
            <person name="Walton J.D."/>
            <person name="Blanchette R.A."/>
            <person name="Henrissat B."/>
            <person name="Martin F."/>
            <person name="Cullen D."/>
            <person name="Hibbett D.S."/>
            <person name="Grigoriev I.V."/>
        </authorList>
    </citation>
    <scope>NUCLEOTIDE SEQUENCE [LARGE SCALE GENOMIC DNA]</scope>
    <source>
        <strain evidence="3">CBS 339.88</strain>
    </source>
</reference>
<evidence type="ECO:0008006" key="4">
    <source>
        <dbReference type="Google" id="ProtNLM"/>
    </source>
</evidence>
<protein>
    <recommendedName>
        <fullName evidence="4">SMP-30/Gluconolactonase/LRE-like region domain-containing protein</fullName>
    </recommendedName>
</protein>
<dbReference type="HOGENOM" id="CLU_033924_2_0_1"/>
<dbReference type="Gene3D" id="2.120.10.30">
    <property type="entry name" value="TolB, C-terminal domain"/>
    <property type="match status" value="1"/>
</dbReference>
<dbReference type="Proteomes" id="UP000027222">
    <property type="component" value="Unassembled WGS sequence"/>
</dbReference>
<feature type="transmembrane region" description="Helical" evidence="1">
    <location>
        <begin position="7"/>
        <end position="26"/>
    </location>
</feature>
<sequence length="392" mass="41991">MGQRTRIALNVVVVLLAVVGGFYQIYVKPVLATFGYSPDRIINPTGNTNCKTVPELKACEKLVLHQPTGVIYLACSTPSSRAHWVPATNQLNETGASTEDYVATYDPATSRITRLTMPDFNNGRGFSSHGMDVVPSDADPTVLFIYLVNHRVPLGGVRAKDVGADSSIEIFKTKVGGKTLEHIKTVEDPTIIAPNDVIGSADGTSFHFTNDHGSRVGLSRYFSLLGSKSTSVVYCHIAEGCKYALPNTHASNGIASAPNGTVYVANSIYGGVIVLERQTDNTLVLTESIATDCAIDNLSVDADGQLWAAALPKALMALNHIAHPELSSPSAAYRISINTGVNAFYGEKYKVETVFADDGSLMTGLTTTAYDSKRKRLFMHGIAASQLVVCKI</sequence>
<keyword evidence="3" id="KW-1185">Reference proteome</keyword>
<dbReference type="PANTHER" id="PTHR11799:SF12">
    <property type="entry name" value="PARAOXONASE-RELATED"/>
    <property type="match status" value="1"/>
</dbReference>
<dbReference type="InterPro" id="IPR051288">
    <property type="entry name" value="Serum_paraoxonase/arylesterase"/>
</dbReference>
<name>A0A067SVV8_GALM3</name>
<keyword evidence="1" id="KW-0472">Membrane</keyword>
<dbReference type="OrthoDB" id="5307922at2759"/>
<evidence type="ECO:0000313" key="2">
    <source>
        <dbReference type="EMBL" id="KDR75055.1"/>
    </source>
</evidence>
<evidence type="ECO:0000256" key="1">
    <source>
        <dbReference type="SAM" id="Phobius"/>
    </source>
</evidence>
<proteinExistence type="predicted"/>
<dbReference type="PANTHER" id="PTHR11799">
    <property type="entry name" value="PARAOXONASE"/>
    <property type="match status" value="1"/>
</dbReference>
<dbReference type="EMBL" id="KL142381">
    <property type="protein sequence ID" value="KDR75055.1"/>
    <property type="molecule type" value="Genomic_DNA"/>
</dbReference>
<keyword evidence="1" id="KW-0812">Transmembrane</keyword>
<organism evidence="2 3">
    <name type="scientific">Galerina marginata (strain CBS 339.88)</name>
    <dbReference type="NCBI Taxonomy" id="685588"/>
    <lineage>
        <taxon>Eukaryota</taxon>
        <taxon>Fungi</taxon>
        <taxon>Dikarya</taxon>
        <taxon>Basidiomycota</taxon>
        <taxon>Agaricomycotina</taxon>
        <taxon>Agaricomycetes</taxon>
        <taxon>Agaricomycetidae</taxon>
        <taxon>Agaricales</taxon>
        <taxon>Agaricineae</taxon>
        <taxon>Strophariaceae</taxon>
        <taxon>Galerina</taxon>
    </lineage>
</organism>
<accession>A0A067SVV8</accession>